<dbReference type="GO" id="GO:0016020">
    <property type="term" value="C:membrane"/>
    <property type="evidence" value="ECO:0007669"/>
    <property type="project" value="UniProtKB-SubCell"/>
</dbReference>
<feature type="transmembrane region" description="Helical" evidence="6">
    <location>
        <begin position="197"/>
        <end position="214"/>
    </location>
</feature>
<dbReference type="RefSeq" id="WP_071612921.1">
    <property type="nucleotide sequence ID" value="NZ_CP015756.1"/>
</dbReference>
<protein>
    <submittedName>
        <fullName evidence="7">Inorganic phosphate transporter</fullName>
    </submittedName>
</protein>
<dbReference type="STRING" id="1552.A7L45_11390"/>
<dbReference type="KEGG" id="ceu:A7L45_11390"/>
<sequence>MLSSSIIVVVIILALIFDFINGFHDTANSIATSIGTKVLTPMQALGMAAVLNFVGAMLHTEVAKTIGTGIINNGIATPQIVAIALVGAIIWNLITWYYAIPSSSSHALVGGLLGASITTHKLDFSVVNWKGFVDKIIIPLISSPIIGLVFGFLFMFLLTWLFHKATHKKVNGVFKKLQICSAALMAYSHGSNDAQKSMGVITMALIAGGFLNATNFAIPLWVKVSCALAMSLGTMVGGWKIIKTMGVNMIKLEPIDGFAAETAAALTIQAATALGAPVSTTHVITSAIMGVGSCKRLSAVRWSLARTILVAWVLTIPCSALISSVIALVFYR</sequence>
<dbReference type="AlphaFoldDB" id="A0A1J0GH76"/>
<keyword evidence="3 6" id="KW-0812">Transmembrane</keyword>
<keyword evidence="5 6" id="KW-0472">Membrane</keyword>
<dbReference type="PANTHER" id="PTHR11101">
    <property type="entry name" value="PHOSPHATE TRANSPORTER"/>
    <property type="match status" value="1"/>
</dbReference>
<evidence type="ECO:0000256" key="6">
    <source>
        <dbReference type="SAM" id="Phobius"/>
    </source>
</evidence>
<evidence type="ECO:0000313" key="8">
    <source>
        <dbReference type="Proteomes" id="UP000182569"/>
    </source>
</evidence>
<dbReference type="EMBL" id="CP015756">
    <property type="protein sequence ID" value="APC40631.1"/>
    <property type="molecule type" value="Genomic_DNA"/>
</dbReference>
<comment type="subcellular location">
    <subcellularLocation>
        <location evidence="1">Membrane</location>
        <topology evidence="1">Multi-pass membrane protein</topology>
    </subcellularLocation>
</comment>
<proteinExistence type="predicted"/>
<dbReference type="GO" id="GO:0035435">
    <property type="term" value="P:phosphate ion transmembrane transport"/>
    <property type="evidence" value="ECO:0007669"/>
    <property type="project" value="TreeGrafter"/>
</dbReference>
<dbReference type="InterPro" id="IPR001204">
    <property type="entry name" value="Phos_transporter"/>
</dbReference>
<accession>A0A1J0GH76</accession>
<evidence type="ECO:0000256" key="4">
    <source>
        <dbReference type="ARBA" id="ARBA00022989"/>
    </source>
</evidence>
<feature type="transmembrane region" description="Helical" evidence="6">
    <location>
        <begin position="308"/>
        <end position="331"/>
    </location>
</feature>
<dbReference type="PANTHER" id="PTHR11101:SF80">
    <property type="entry name" value="PHOSPHATE TRANSPORTER"/>
    <property type="match status" value="1"/>
</dbReference>
<dbReference type="GO" id="GO:0005315">
    <property type="term" value="F:phosphate transmembrane transporter activity"/>
    <property type="evidence" value="ECO:0007669"/>
    <property type="project" value="InterPro"/>
</dbReference>
<evidence type="ECO:0000313" key="7">
    <source>
        <dbReference type="EMBL" id="APC40631.1"/>
    </source>
</evidence>
<keyword evidence="2" id="KW-0813">Transport</keyword>
<feature type="transmembrane region" description="Helical" evidence="6">
    <location>
        <begin position="136"/>
        <end position="162"/>
    </location>
</feature>
<keyword evidence="8" id="KW-1185">Reference proteome</keyword>
<keyword evidence="4 6" id="KW-1133">Transmembrane helix</keyword>
<gene>
    <name evidence="7" type="ORF">A7L45_11390</name>
</gene>
<evidence type="ECO:0000256" key="2">
    <source>
        <dbReference type="ARBA" id="ARBA00022448"/>
    </source>
</evidence>
<feature type="transmembrane region" description="Helical" evidence="6">
    <location>
        <begin position="80"/>
        <end position="99"/>
    </location>
</feature>
<reference evidence="8" key="1">
    <citation type="journal article" date="2016" name="Front. Microbiol.">
        <title>Complete Genome Sequence of Clostridium estertheticum DSM 8809, a Microbe Identified in Spoiled Vacuum Packed Beef.</title>
        <authorList>
            <person name="Yu Z."/>
            <person name="Gunn L."/>
            <person name="Brennan E."/>
            <person name="Reid R."/>
            <person name="Wall P.G."/>
            <person name="Gaora O.P."/>
            <person name="Hurley D."/>
            <person name="Bolton D."/>
            <person name="Fanning S."/>
        </authorList>
    </citation>
    <scope>NUCLEOTIDE SEQUENCE [LARGE SCALE GENOMIC DNA]</scope>
    <source>
        <strain evidence="8">DSM 8809</strain>
    </source>
</reference>
<evidence type="ECO:0000256" key="1">
    <source>
        <dbReference type="ARBA" id="ARBA00004141"/>
    </source>
</evidence>
<organism evidence="7 8">
    <name type="scientific">Clostridium estertheticum subsp. estertheticum</name>
    <dbReference type="NCBI Taxonomy" id="1552"/>
    <lineage>
        <taxon>Bacteria</taxon>
        <taxon>Bacillati</taxon>
        <taxon>Bacillota</taxon>
        <taxon>Clostridia</taxon>
        <taxon>Eubacteriales</taxon>
        <taxon>Clostridiaceae</taxon>
        <taxon>Clostridium</taxon>
    </lineage>
</organism>
<dbReference type="Proteomes" id="UP000182569">
    <property type="component" value="Chromosome"/>
</dbReference>
<evidence type="ECO:0000256" key="3">
    <source>
        <dbReference type="ARBA" id="ARBA00022692"/>
    </source>
</evidence>
<evidence type="ECO:0000256" key="5">
    <source>
        <dbReference type="ARBA" id="ARBA00023136"/>
    </source>
</evidence>
<dbReference type="Pfam" id="PF01384">
    <property type="entry name" value="PHO4"/>
    <property type="match status" value="1"/>
</dbReference>
<dbReference type="OrthoDB" id="9779554at2"/>
<name>A0A1J0GH76_9CLOT</name>
<feature type="transmembrane region" description="Helical" evidence="6">
    <location>
        <begin position="38"/>
        <end position="59"/>
    </location>
</feature>